<accession>A0A6M3Y5J6</accession>
<organism evidence="1">
    <name type="scientific">viral metagenome</name>
    <dbReference type="NCBI Taxonomy" id="1070528"/>
    <lineage>
        <taxon>unclassified sequences</taxon>
        <taxon>metagenomes</taxon>
        <taxon>organismal metagenomes</taxon>
    </lineage>
</organism>
<protein>
    <submittedName>
        <fullName evidence="1">Uncharacterized protein</fullName>
    </submittedName>
</protein>
<name>A0A6M3Y5J6_9ZZZZ</name>
<dbReference type="AlphaFoldDB" id="A0A6M3Y5J6"/>
<proteinExistence type="predicted"/>
<reference evidence="1" key="1">
    <citation type="submission" date="2020-03" db="EMBL/GenBank/DDBJ databases">
        <title>The deep terrestrial virosphere.</title>
        <authorList>
            <person name="Holmfeldt K."/>
            <person name="Nilsson E."/>
            <person name="Simone D."/>
            <person name="Lopez-Fernandez M."/>
            <person name="Wu X."/>
            <person name="de Brujin I."/>
            <person name="Lundin D."/>
            <person name="Andersson A."/>
            <person name="Bertilsson S."/>
            <person name="Dopson M."/>
        </authorList>
    </citation>
    <scope>NUCLEOTIDE SEQUENCE</scope>
    <source>
        <strain evidence="1">MM415A00143</strain>
    </source>
</reference>
<evidence type="ECO:0000313" key="1">
    <source>
        <dbReference type="EMBL" id="QJI05372.1"/>
    </source>
</evidence>
<sequence>MDFIQNAILEQWEKATGIYAEAARLVRIDMEKEERKSEV</sequence>
<gene>
    <name evidence="1" type="ORF">MM415A00143_0047</name>
</gene>
<dbReference type="EMBL" id="MT145198">
    <property type="protein sequence ID" value="QJI05372.1"/>
    <property type="molecule type" value="Genomic_DNA"/>
</dbReference>